<evidence type="ECO:0000256" key="2">
    <source>
        <dbReference type="ARBA" id="ARBA00022801"/>
    </source>
</evidence>
<protein>
    <recommendedName>
        <fullName evidence="6">Peptidyl-tRNA hydrolase</fullName>
    </recommendedName>
</protein>
<keyword evidence="2" id="KW-0378">Hydrolase</keyword>
<name>A0A5E8BBV1_9ASCO</name>
<dbReference type="PANTHER" id="PTHR17224">
    <property type="entry name" value="PEPTIDYL-TRNA HYDROLASE"/>
    <property type="match status" value="1"/>
</dbReference>
<dbReference type="CDD" id="cd00462">
    <property type="entry name" value="PTH"/>
    <property type="match status" value="1"/>
</dbReference>
<dbReference type="SUPFAM" id="SSF53178">
    <property type="entry name" value="Peptidyl-tRNA hydrolase-like"/>
    <property type="match status" value="1"/>
</dbReference>
<evidence type="ECO:0000313" key="5">
    <source>
        <dbReference type="Proteomes" id="UP000398389"/>
    </source>
</evidence>
<accession>A0A5E8BBV1</accession>
<dbReference type="InterPro" id="IPR001328">
    <property type="entry name" value="Pept_tRNA_hydro"/>
</dbReference>
<dbReference type="NCBIfam" id="TIGR00447">
    <property type="entry name" value="pth"/>
    <property type="match status" value="1"/>
</dbReference>
<evidence type="ECO:0000313" key="4">
    <source>
        <dbReference type="EMBL" id="VVT48559.1"/>
    </source>
</evidence>
<evidence type="ECO:0000256" key="1">
    <source>
        <dbReference type="ARBA" id="ARBA00022555"/>
    </source>
</evidence>
<dbReference type="RefSeq" id="XP_031852449.1">
    <property type="nucleotide sequence ID" value="XM_031996558.1"/>
</dbReference>
<dbReference type="Proteomes" id="UP000398389">
    <property type="component" value="Unassembled WGS sequence"/>
</dbReference>
<dbReference type="Pfam" id="PF01195">
    <property type="entry name" value="Pept_tRNA_hydro"/>
    <property type="match status" value="1"/>
</dbReference>
<gene>
    <name evidence="4" type="ORF">SAPINGB_P001838</name>
</gene>
<dbReference type="GO" id="GO:0000049">
    <property type="term" value="F:tRNA binding"/>
    <property type="evidence" value="ECO:0007669"/>
    <property type="project" value="UniProtKB-KW"/>
</dbReference>
<reference evidence="4 5" key="1">
    <citation type="submission" date="2019-09" db="EMBL/GenBank/DDBJ databases">
        <authorList>
            <person name="Brejova B."/>
        </authorList>
    </citation>
    <scope>NUCLEOTIDE SEQUENCE [LARGE SCALE GENOMIC DNA]</scope>
</reference>
<keyword evidence="5" id="KW-1185">Reference proteome</keyword>
<dbReference type="GO" id="GO:0004045">
    <property type="term" value="F:peptidyl-tRNA hydrolase activity"/>
    <property type="evidence" value="ECO:0007669"/>
    <property type="project" value="InterPro"/>
</dbReference>
<dbReference type="AlphaFoldDB" id="A0A5E8BBV1"/>
<sequence>MEKTPFFIIASIGNPGLRYAFTRHSVGHQFVSKLAKDLHLPAPTKKQNVTGGLVTIARNSFANVPESPNPQSFMLYQNLNFMNLSGDAFKRFWSTWIPKYRPESSWDTHLVVLHDELDLPIGDVKYRPSTRRTNGHNGLRSMANDLRFHWSDVSIGIGRPLHKEDVAKYVLSNFNNSEKTVLYRDAYPQVLDLVIQILSERSVDVKIP</sequence>
<dbReference type="PANTHER" id="PTHR17224:SF1">
    <property type="entry name" value="PEPTIDYL-TRNA HYDROLASE"/>
    <property type="match status" value="1"/>
</dbReference>
<dbReference type="Gene3D" id="3.40.50.1470">
    <property type="entry name" value="Peptidyl-tRNA hydrolase"/>
    <property type="match status" value="1"/>
</dbReference>
<proteinExistence type="predicted"/>
<dbReference type="GeneID" id="43580658"/>
<dbReference type="InterPro" id="IPR036416">
    <property type="entry name" value="Pept_tRNA_hydro_sf"/>
</dbReference>
<keyword evidence="3" id="KW-0694">RNA-binding</keyword>
<keyword evidence="1" id="KW-0820">tRNA-binding</keyword>
<evidence type="ECO:0000256" key="3">
    <source>
        <dbReference type="ARBA" id="ARBA00022884"/>
    </source>
</evidence>
<dbReference type="OrthoDB" id="1711136at2759"/>
<dbReference type="EMBL" id="CABVLU010000002">
    <property type="protein sequence ID" value="VVT48559.1"/>
    <property type="molecule type" value="Genomic_DNA"/>
</dbReference>
<evidence type="ECO:0008006" key="6">
    <source>
        <dbReference type="Google" id="ProtNLM"/>
    </source>
</evidence>
<organism evidence="4 5">
    <name type="scientific">Magnusiomyces paraingens</name>
    <dbReference type="NCBI Taxonomy" id="2606893"/>
    <lineage>
        <taxon>Eukaryota</taxon>
        <taxon>Fungi</taxon>
        <taxon>Dikarya</taxon>
        <taxon>Ascomycota</taxon>
        <taxon>Saccharomycotina</taxon>
        <taxon>Dipodascomycetes</taxon>
        <taxon>Dipodascales</taxon>
        <taxon>Dipodascaceae</taxon>
        <taxon>Magnusiomyces</taxon>
    </lineage>
</organism>